<dbReference type="RefSeq" id="WP_173273319.1">
    <property type="nucleotide sequence ID" value="NZ_AP021889.1"/>
</dbReference>
<evidence type="ECO:0000313" key="2">
    <source>
        <dbReference type="Proteomes" id="UP000501726"/>
    </source>
</evidence>
<evidence type="ECO:0000313" key="1">
    <source>
        <dbReference type="EMBL" id="BBP46563.1"/>
    </source>
</evidence>
<protein>
    <submittedName>
        <fullName evidence="1">Uncharacterized protein</fullName>
    </submittedName>
</protein>
<proteinExistence type="predicted"/>
<dbReference type="Proteomes" id="UP000501726">
    <property type="component" value="Chromosome"/>
</dbReference>
<dbReference type="KEGG" id="tse:THMIRHAS_19360"/>
<sequence length="76" mass="8738">MQKQHIVSIKKFSKKHSFFLTFFSPLCHSITDTFFKKTANLLPAVDISKEITLYTTIYPFFLGTNVPQNALPRTAQ</sequence>
<dbReference type="EMBL" id="AP021889">
    <property type="protein sequence ID" value="BBP46563.1"/>
    <property type="molecule type" value="Genomic_DNA"/>
</dbReference>
<gene>
    <name evidence="1" type="ORF">THMIRHAS_19360</name>
</gene>
<reference evidence="2" key="1">
    <citation type="submission" date="2019-11" db="EMBL/GenBank/DDBJ databases">
        <title>Isolation and characterization of two novel species in the genus Thiomicrorhabdus.</title>
        <authorList>
            <person name="Mochizuki J."/>
            <person name="Kojima H."/>
            <person name="Fukui M."/>
        </authorList>
    </citation>
    <scope>NUCLEOTIDE SEQUENCE [LARGE SCALE GENOMIC DNA]</scope>
    <source>
        <strain evidence="2">aks77</strain>
    </source>
</reference>
<organism evidence="1 2">
    <name type="scientific">Thiosulfatimonas sediminis</name>
    <dbReference type="NCBI Taxonomy" id="2675054"/>
    <lineage>
        <taxon>Bacteria</taxon>
        <taxon>Pseudomonadati</taxon>
        <taxon>Pseudomonadota</taxon>
        <taxon>Gammaproteobacteria</taxon>
        <taxon>Thiotrichales</taxon>
        <taxon>Piscirickettsiaceae</taxon>
        <taxon>Thiosulfatimonas</taxon>
    </lineage>
</organism>
<keyword evidence="2" id="KW-1185">Reference proteome</keyword>
<dbReference type="AlphaFoldDB" id="A0A6F8PWP2"/>
<accession>A0A6F8PWP2</accession>
<name>A0A6F8PWP2_9GAMM</name>